<dbReference type="PANTHER" id="PTHR43384:SF11">
    <property type="entry name" value="SEPTUM SITE DETERMINING PROTEIN"/>
    <property type="match status" value="1"/>
</dbReference>
<dbReference type="InterPro" id="IPR022521">
    <property type="entry name" value="Rv3660c"/>
</dbReference>
<keyword evidence="4" id="KW-1185">Reference proteome</keyword>
<protein>
    <recommendedName>
        <fullName evidence="2">Rv3660c-like CheY-like N-terminal domain-containing protein</fullName>
    </recommendedName>
</protein>
<dbReference type="InterPro" id="IPR059050">
    <property type="entry name" value="Rv3660c_N"/>
</dbReference>
<dbReference type="NCBIfam" id="TIGR03815">
    <property type="entry name" value="CpaE_hom_Actino"/>
    <property type="match status" value="1"/>
</dbReference>
<name>M2YFD6_9MICC</name>
<dbReference type="GO" id="GO:0009898">
    <property type="term" value="C:cytoplasmic side of plasma membrane"/>
    <property type="evidence" value="ECO:0007669"/>
    <property type="project" value="TreeGrafter"/>
</dbReference>
<dbReference type="InterPro" id="IPR027417">
    <property type="entry name" value="P-loop_NTPase"/>
</dbReference>
<dbReference type="SUPFAM" id="SSF52540">
    <property type="entry name" value="P-loop containing nucleoside triphosphate hydrolases"/>
    <property type="match status" value="1"/>
</dbReference>
<feature type="compositionally biased region" description="Basic and acidic residues" evidence="1">
    <location>
        <begin position="29"/>
        <end position="44"/>
    </location>
</feature>
<feature type="region of interest" description="Disordered" evidence="1">
    <location>
        <begin position="79"/>
        <end position="107"/>
    </location>
</feature>
<accession>M2YFD6</accession>
<dbReference type="Gene3D" id="3.40.50.300">
    <property type="entry name" value="P-loop containing nucleotide triphosphate hydrolases"/>
    <property type="match status" value="1"/>
</dbReference>
<dbReference type="RefSeq" id="WP_006213788.1">
    <property type="nucleotide sequence ID" value="NZ_ANHZ02000004.1"/>
</dbReference>
<organism evidence="3 4">
    <name type="scientific">Kocuria palustris PEL</name>
    <dbReference type="NCBI Taxonomy" id="1236550"/>
    <lineage>
        <taxon>Bacteria</taxon>
        <taxon>Bacillati</taxon>
        <taxon>Actinomycetota</taxon>
        <taxon>Actinomycetes</taxon>
        <taxon>Micrococcales</taxon>
        <taxon>Micrococcaceae</taxon>
        <taxon>Kocuria</taxon>
    </lineage>
</organism>
<feature type="domain" description="Rv3660c-like CheY-like N-terminal" evidence="2">
    <location>
        <begin position="122"/>
        <end position="227"/>
    </location>
</feature>
<evidence type="ECO:0000313" key="4">
    <source>
        <dbReference type="Proteomes" id="UP000009877"/>
    </source>
</evidence>
<feature type="region of interest" description="Disordered" evidence="1">
    <location>
        <begin position="1"/>
        <end position="44"/>
    </location>
</feature>
<dbReference type="Pfam" id="PF26563">
    <property type="entry name" value="Rv3660c_N"/>
    <property type="match status" value="1"/>
</dbReference>
<dbReference type="InterPro" id="IPR050625">
    <property type="entry name" value="ParA/MinD_ATPase"/>
</dbReference>
<dbReference type="Proteomes" id="UP000009877">
    <property type="component" value="Unassembled WGS sequence"/>
</dbReference>
<feature type="compositionally biased region" description="Low complexity" evidence="1">
    <location>
        <begin position="86"/>
        <end position="101"/>
    </location>
</feature>
<dbReference type="GO" id="GO:0016887">
    <property type="term" value="F:ATP hydrolysis activity"/>
    <property type="evidence" value="ECO:0007669"/>
    <property type="project" value="TreeGrafter"/>
</dbReference>
<dbReference type="GO" id="GO:0005524">
    <property type="term" value="F:ATP binding"/>
    <property type="evidence" value="ECO:0007669"/>
    <property type="project" value="TreeGrafter"/>
</dbReference>
<evidence type="ECO:0000256" key="1">
    <source>
        <dbReference type="SAM" id="MobiDB-lite"/>
    </source>
</evidence>
<dbReference type="GO" id="GO:0051782">
    <property type="term" value="P:negative regulation of cell division"/>
    <property type="evidence" value="ECO:0007669"/>
    <property type="project" value="TreeGrafter"/>
</dbReference>
<sequence>MTAQHLPQEPRIERRRRPSGRRAAALDLAAREDREAERQTDLDAVVADRELERAGSLPGLPQAAGDPVISASAAVPPPASALRATAEPTAADPRAVAAPGAERAPSGLVLEGPGRRVVLISADAGLVQEMTAVCAAAEARLSRARGLEPGQLEEAAAESAELILLDARSLRAAEVRSGTLPAPAVLLGTAEDEDLWELASRVGECTVAVLPAAEPWLADRLADVHADSGRMSAGVLGVMGAAGGAGASTLSCWLAASAAQEHDVVLVDGDPDSCGIDLLLGTELLGGLRWPDLVGSHGALSSQRLWEVLPDIEGLESLRWLSWDRREPVQAPVPEVLRTLRRACDVVVLDLGRGTERSFRMAGQCDAVLVVVPRTLRGMICALRVGQGLGGIPVEYVLAGPAISDVSADGAAEHLGVRPLGALPFDARVAEACEVRDLLPRGRRRRHAETAAALWEQLDELHGLLAEDVASAAGTGWGRRA</sequence>
<evidence type="ECO:0000259" key="2">
    <source>
        <dbReference type="Pfam" id="PF26563"/>
    </source>
</evidence>
<dbReference type="AlphaFoldDB" id="M2YFD6"/>
<evidence type="ECO:0000313" key="3">
    <source>
        <dbReference type="EMBL" id="EME37289.1"/>
    </source>
</evidence>
<dbReference type="EMBL" id="ANHZ02000004">
    <property type="protein sequence ID" value="EME37289.1"/>
    <property type="molecule type" value="Genomic_DNA"/>
</dbReference>
<proteinExistence type="predicted"/>
<comment type="caution">
    <text evidence="3">The sequence shown here is derived from an EMBL/GenBank/DDBJ whole genome shotgun (WGS) entry which is preliminary data.</text>
</comment>
<dbReference type="GO" id="GO:0005829">
    <property type="term" value="C:cytosol"/>
    <property type="evidence" value="ECO:0007669"/>
    <property type="project" value="TreeGrafter"/>
</dbReference>
<reference evidence="3 4" key="1">
    <citation type="journal article" date="2014" name="Genome Announc.">
        <title>Draft Genome Sequence of Kocuria palustris PEL.</title>
        <authorList>
            <person name="Sharma G."/>
            <person name="Khatri I."/>
            <person name="Subramanian S."/>
        </authorList>
    </citation>
    <scope>NUCLEOTIDE SEQUENCE [LARGE SCALE GENOMIC DNA]</scope>
    <source>
        <strain evidence="3 4">PEL</strain>
    </source>
</reference>
<gene>
    <name evidence="3" type="ORF">C884_01797</name>
</gene>
<dbReference type="PANTHER" id="PTHR43384">
    <property type="entry name" value="SEPTUM SITE-DETERMINING PROTEIN MIND HOMOLOG, CHLOROPLASTIC-RELATED"/>
    <property type="match status" value="1"/>
</dbReference>